<dbReference type="KEGG" id="mby:MSBRM_1084"/>
<name>A0A0E3QTP2_METBA</name>
<proteinExistence type="predicted"/>
<sequence>MDPILVSVEVGLSKTKSKEFAGKTVSECIKQLSGKDLDAVVKIEFKRREHKGKQKQDEMIVRLVAVYNDEDEKYHIYITNIQKDILNAKDIANLYGARWDIELLFKELKSKYSLDVLETKNVQVIEALIWTAILTLIVSRRIYSLVRKSTTHPEKMARYTQLRWSTIFAENASDLLTVILHRCGIQS</sequence>
<dbReference type="PATRIC" id="fig|1434108.4.peg.1327"/>
<evidence type="ECO:0000313" key="3">
    <source>
        <dbReference type="Proteomes" id="UP000033033"/>
    </source>
</evidence>
<dbReference type="PANTHER" id="PTHR33258:SF1">
    <property type="entry name" value="TRANSPOSASE INSL FOR INSERTION SEQUENCE ELEMENT IS186A-RELATED"/>
    <property type="match status" value="1"/>
</dbReference>
<gene>
    <name evidence="2" type="ORF">MSBRM_1084</name>
</gene>
<protein>
    <submittedName>
        <fullName evidence="2">Mobile element protein</fullName>
    </submittedName>
</protein>
<organism evidence="2 3">
    <name type="scientific">Methanosarcina barkeri MS</name>
    <dbReference type="NCBI Taxonomy" id="1434108"/>
    <lineage>
        <taxon>Archaea</taxon>
        <taxon>Methanobacteriati</taxon>
        <taxon>Methanobacteriota</taxon>
        <taxon>Stenosarchaea group</taxon>
        <taxon>Methanomicrobia</taxon>
        <taxon>Methanosarcinales</taxon>
        <taxon>Methanosarcinaceae</taxon>
        <taxon>Methanosarcina</taxon>
    </lineage>
</organism>
<dbReference type="AlphaFoldDB" id="A0A0E3QTP2"/>
<dbReference type="InterPro" id="IPR002559">
    <property type="entry name" value="Transposase_11"/>
</dbReference>
<dbReference type="PANTHER" id="PTHR33258">
    <property type="entry name" value="TRANSPOSASE INSL FOR INSERTION SEQUENCE ELEMENT IS186A-RELATED"/>
    <property type="match status" value="1"/>
</dbReference>
<dbReference type="HOGENOM" id="CLU_1623447_0_0_2"/>
<dbReference type="GO" id="GO:0004803">
    <property type="term" value="F:transposase activity"/>
    <property type="evidence" value="ECO:0007669"/>
    <property type="project" value="InterPro"/>
</dbReference>
<dbReference type="EMBL" id="CP009528">
    <property type="protein sequence ID" value="AKB54082.1"/>
    <property type="molecule type" value="Genomic_DNA"/>
</dbReference>
<dbReference type="GO" id="GO:0003677">
    <property type="term" value="F:DNA binding"/>
    <property type="evidence" value="ECO:0007669"/>
    <property type="project" value="InterPro"/>
</dbReference>
<evidence type="ECO:0000259" key="1">
    <source>
        <dbReference type="Pfam" id="PF01609"/>
    </source>
</evidence>
<reference evidence="2 3" key="1">
    <citation type="submission" date="2014-07" db="EMBL/GenBank/DDBJ databases">
        <title>Methanogenic archaea and the global carbon cycle.</title>
        <authorList>
            <person name="Henriksen J.R."/>
            <person name="Luke J."/>
            <person name="Reinhart S."/>
            <person name="Benedict M.N."/>
            <person name="Youngblut N.D."/>
            <person name="Metcalf M.E."/>
            <person name="Whitaker R.J."/>
            <person name="Metcalf W.W."/>
        </authorList>
    </citation>
    <scope>NUCLEOTIDE SEQUENCE [LARGE SCALE GENOMIC DNA]</scope>
    <source>
        <strain evidence="2 3">MS</strain>
    </source>
</reference>
<keyword evidence="3" id="KW-1185">Reference proteome</keyword>
<dbReference type="Gene3D" id="3.90.350.10">
    <property type="entry name" value="Transposase Inhibitor Protein From Tn5, Chain A, domain 1"/>
    <property type="match status" value="1"/>
</dbReference>
<feature type="domain" description="Transposase IS4-like" evidence="1">
    <location>
        <begin position="27"/>
        <end position="136"/>
    </location>
</feature>
<evidence type="ECO:0000313" key="2">
    <source>
        <dbReference type="EMBL" id="AKB54082.1"/>
    </source>
</evidence>
<dbReference type="GO" id="GO:0006313">
    <property type="term" value="P:DNA transposition"/>
    <property type="evidence" value="ECO:0007669"/>
    <property type="project" value="InterPro"/>
</dbReference>
<dbReference type="SUPFAM" id="SSF53098">
    <property type="entry name" value="Ribonuclease H-like"/>
    <property type="match status" value="1"/>
</dbReference>
<dbReference type="STRING" id="1434108.MSBRM_1084"/>
<accession>A0A0E3QTP2</accession>
<dbReference type="Proteomes" id="UP000033033">
    <property type="component" value="Chromosome"/>
</dbReference>
<dbReference type="InterPro" id="IPR012337">
    <property type="entry name" value="RNaseH-like_sf"/>
</dbReference>
<dbReference type="Pfam" id="PF01609">
    <property type="entry name" value="DDE_Tnp_1"/>
    <property type="match status" value="1"/>
</dbReference>